<name>D8MWC6_ERWBE</name>
<dbReference type="Proteomes" id="UP000008793">
    <property type="component" value="Chromosome"/>
</dbReference>
<keyword evidence="2" id="KW-1185">Reference proteome</keyword>
<gene>
    <name evidence="1" type="ordered locus">EbC_36020</name>
</gene>
<accession>D8MWC6</accession>
<dbReference type="STRING" id="634500.EbC_36020"/>
<evidence type="ECO:0000313" key="2">
    <source>
        <dbReference type="Proteomes" id="UP000008793"/>
    </source>
</evidence>
<dbReference type="KEGG" id="ebi:EbC_36020"/>
<dbReference type="AlphaFoldDB" id="D8MWC6"/>
<organism evidence="2">
    <name type="scientific">Erwinia billingiae (strain Eb661)</name>
    <dbReference type="NCBI Taxonomy" id="634500"/>
    <lineage>
        <taxon>Bacteria</taxon>
        <taxon>Pseudomonadati</taxon>
        <taxon>Pseudomonadota</taxon>
        <taxon>Gammaproteobacteria</taxon>
        <taxon>Enterobacterales</taxon>
        <taxon>Erwiniaceae</taxon>
        <taxon>Erwinia</taxon>
    </lineage>
</organism>
<dbReference type="EMBL" id="FP236843">
    <property type="protein sequence ID" value="CAX61133.1"/>
    <property type="molecule type" value="Genomic_DNA"/>
</dbReference>
<protein>
    <submittedName>
        <fullName evidence="1">Uncharacterized protein</fullName>
    </submittedName>
</protein>
<dbReference type="HOGENOM" id="CLU_3309417_0_0_6"/>
<evidence type="ECO:0000313" key="1">
    <source>
        <dbReference type="EMBL" id="CAX61133.1"/>
    </source>
</evidence>
<sequence length="39" mass="4811">MNIKKIFYALFHRPAQMRRFFLPVKRGCLDNLLKMRIML</sequence>
<reference evidence="1 2" key="1">
    <citation type="journal article" date="2010" name="BMC Genomics">
        <title>Genome comparison of the epiphytic bacteria Erwinia billingiae and E. tasmaniensis with the pear pathogen E. pyrifoliae.</title>
        <authorList>
            <person name="Kube M."/>
            <person name="Migdoll A.M."/>
            <person name="Gehring I."/>
            <person name="Heitmann K."/>
            <person name="Mayer Y."/>
            <person name="Kuhl H."/>
            <person name="Knaust F."/>
            <person name="Geider K."/>
            <person name="Reinhardt R."/>
        </authorList>
    </citation>
    <scope>NUCLEOTIDE SEQUENCE [LARGE SCALE GENOMIC DNA]</scope>
    <source>
        <strain evidence="1 2">Eb661</strain>
    </source>
</reference>
<proteinExistence type="predicted"/>